<proteinExistence type="predicted"/>
<comment type="caution">
    <text evidence="1">The sequence shown here is derived from an EMBL/GenBank/DDBJ whole genome shotgun (WGS) entry which is preliminary data.</text>
</comment>
<organism evidence="1 3">
    <name type="scientific">Neptunomonas phycophila</name>
    <dbReference type="NCBI Taxonomy" id="1572645"/>
    <lineage>
        <taxon>Bacteria</taxon>
        <taxon>Pseudomonadati</taxon>
        <taxon>Pseudomonadota</taxon>
        <taxon>Gammaproteobacteria</taxon>
        <taxon>Oceanospirillales</taxon>
        <taxon>Oceanospirillaceae</taxon>
        <taxon>Neptunomonas</taxon>
    </lineage>
</organism>
<evidence type="ECO:0000313" key="4">
    <source>
        <dbReference type="Proteomes" id="UP001177341"/>
    </source>
</evidence>
<sequence length="92" mass="10719">MDKRHDATLFADDHLTPLDKTEQFYQNLLSHYANGDDKELRAASKLLLVALEKFQCHGGPAWYALMYEYINIAIHEPEKFELILQQNRSSTH</sequence>
<dbReference type="AlphaFoldDB" id="A0AAW7XPP0"/>
<evidence type="ECO:0000313" key="1">
    <source>
        <dbReference type="EMBL" id="MDO6454957.1"/>
    </source>
</evidence>
<gene>
    <name evidence="1" type="ORF">Q4490_15410</name>
    <name evidence="2" type="ORF">Q8W30_13525</name>
</gene>
<protein>
    <submittedName>
        <fullName evidence="1">Uncharacterized protein</fullName>
    </submittedName>
</protein>
<dbReference type="Proteomes" id="UP001177341">
    <property type="component" value="Unassembled WGS sequence"/>
</dbReference>
<evidence type="ECO:0000313" key="2">
    <source>
        <dbReference type="EMBL" id="MDP2523591.1"/>
    </source>
</evidence>
<keyword evidence="4" id="KW-1185">Reference proteome</keyword>
<reference evidence="1" key="1">
    <citation type="submission" date="2023-07" db="EMBL/GenBank/DDBJ databases">
        <title>Genome content predicts the carbon catabolic preferences of heterotrophic bacteria.</title>
        <authorList>
            <person name="Gralka M."/>
        </authorList>
    </citation>
    <scope>NUCLEOTIDE SEQUENCE</scope>
    <source>
        <strain evidence="2">5G01</strain>
        <strain evidence="1">I2M16</strain>
    </source>
</reference>
<name>A0AAW7XPP0_9GAMM</name>
<dbReference type="RefSeq" id="WP_215150584.1">
    <property type="nucleotide sequence ID" value="NZ_JAHHDZ010000001.1"/>
</dbReference>
<evidence type="ECO:0000313" key="3">
    <source>
        <dbReference type="Proteomes" id="UP001169862"/>
    </source>
</evidence>
<dbReference type="EMBL" id="JAUOPG010000011">
    <property type="protein sequence ID" value="MDO6454957.1"/>
    <property type="molecule type" value="Genomic_DNA"/>
</dbReference>
<dbReference type="EMBL" id="JAUYVO010000009">
    <property type="protein sequence ID" value="MDP2523591.1"/>
    <property type="molecule type" value="Genomic_DNA"/>
</dbReference>
<dbReference type="Proteomes" id="UP001169862">
    <property type="component" value="Unassembled WGS sequence"/>
</dbReference>
<accession>A0AAW7XPP0</accession>